<proteinExistence type="predicted"/>
<dbReference type="EMBL" id="CP009509">
    <property type="protein sequence ID" value="AKB42165.1"/>
    <property type="molecule type" value="Genomic_DNA"/>
</dbReference>
<reference evidence="1 2" key="1">
    <citation type="submission" date="2014-07" db="EMBL/GenBank/DDBJ databases">
        <title>Methanogenic archaea and the global carbon cycle.</title>
        <authorList>
            <person name="Henriksen J.R."/>
            <person name="Luke J."/>
            <person name="Reinhart S."/>
            <person name="Benedict M.N."/>
            <person name="Youngblut N.D."/>
            <person name="Metcalf M.E."/>
            <person name="Whitaker R.J."/>
            <person name="Metcalf W.W."/>
        </authorList>
    </citation>
    <scope>NUCLEOTIDE SEQUENCE [LARGE SCALE GENOMIC DNA]</scope>
    <source>
        <strain evidence="1 2">WWM610</strain>
    </source>
</reference>
<dbReference type="AlphaFoldDB" id="A0A0E3Q1M5"/>
<evidence type="ECO:0000313" key="2">
    <source>
        <dbReference type="Proteomes" id="UP000033058"/>
    </source>
</evidence>
<dbReference type="RefSeq" id="WP_048037426.1">
    <property type="nucleotide sequence ID" value="NZ_CP009509.1"/>
</dbReference>
<dbReference type="HOGENOM" id="CLU_157719_0_0_2"/>
<dbReference type="Proteomes" id="UP000033058">
    <property type="component" value="Chromosome"/>
</dbReference>
<organism evidence="1 2">
    <name type="scientific">Methanosarcina mazei WWM610</name>
    <dbReference type="NCBI Taxonomy" id="1434117"/>
    <lineage>
        <taxon>Archaea</taxon>
        <taxon>Methanobacteriati</taxon>
        <taxon>Methanobacteriota</taxon>
        <taxon>Stenosarchaea group</taxon>
        <taxon>Methanomicrobia</taxon>
        <taxon>Methanosarcinales</taxon>
        <taxon>Methanosarcinaceae</taxon>
        <taxon>Methanosarcina</taxon>
    </lineage>
</organism>
<dbReference type="PATRIC" id="fig|1434117.4.peg.4010"/>
<evidence type="ECO:0000313" key="1">
    <source>
        <dbReference type="EMBL" id="AKB42165.1"/>
    </source>
</evidence>
<gene>
    <name evidence="1" type="ORF">MSMAW_3174</name>
</gene>
<sequence>MLIISQYELSELIQKIKEKSPFEFKENQRSRLRALKIIVSKLYYSLDYKNEPQSSREKVTQMLLYHGQFNKEEIDETFRMSSRRTTDYSIEFLKHHPEIARIEARKSKEFPDEDEEIKNEELEKPVETKYVFPRYT</sequence>
<accession>A0A0E3Q1M5</accession>
<name>A0A0E3Q1M5_METMZ</name>
<dbReference type="GeneID" id="24852981"/>
<protein>
    <submittedName>
        <fullName evidence="1">Uncharacterized protein</fullName>
    </submittedName>
</protein>